<dbReference type="AlphaFoldDB" id="A0A9X1M9X5"/>
<proteinExistence type="predicted"/>
<keyword evidence="1" id="KW-0472">Membrane</keyword>
<feature type="transmembrane region" description="Helical" evidence="1">
    <location>
        <begin position="395"/>
        <end position="413"/>
    </location>
</feature>
<feature type="transmembrane region" description="Helical" evidence="1">
    <location>
        <begin position="290"/>
        <end position="308"/>
    </location>
</feature>
<keyword evidence="1" id="KW-0812">Transmembrane</keyword>
<dbReference type="EMBL" id="JAJFZT010000009">
    <property type="protein sequence ID" value="MCC3273751.1"/>
    <property type="molecule type" value="Genomic_DNA"/>
</dbReference>
<feature type="transmembrane region" description="Helical" evidence="1">
    <location>
        <begin position="89"/>
        <end position="108"/>
    </location>
</feature>
<evidence type="ECO:0000313" key="4">
    <source>
        <dbReference type="Proteomes" id="UP000829758"/>
    </source>
</evidence>
<reference evidence="2" key="1">
    <citation type="submission" date="2021-10" db="EMBL/GenBank/DDBJ databases">
        <title>Novel species in genus Arthrobacter.</title>
        <authorList>
            <person name="Liu Y."/>
        </authorList>
    </citation>
    <scope>NUCLEOTIDE SEQUENCE</scope>
    <source>
        <strain evidence="2">Zg-Y462</strain>
        <strain evidence="4">zg-Y462</strain>
    </source>
</reference>
<feature type="transmembrane region" description="Helical" evidence="1">
    <location>
        <begin position="433"/>
        <end position="456"/>
    </location>
</feature>
<dbReference type="Proteomes" id="UP001155145">
    <property type="component" value="Unassembled WGS sequence"/>
</dbReference>
<dbReference type="InterPro" id="IPR046671">
    <property type="entry name" value="DUF6541"/>
</dbReference>
<feature type="transmembrane region" description="Helical" evidence="1">
    <location>
        <begin position="372"/>
        <end position="388"/>
    </location>
</feature>
<evidence type="ECO:0000313" key="2">
    <source>
        <dbReference type="EMBL" id="MCC3273751.1"/>
    </source>
</evidence>
<evidence type="ECO:0000256" key="1">
    <source>
        <dbReference type="SAM" id="Phobius"/>
    </source>
</evidence>
<organism evidence="2 5">
    <name type="scientific">Arthrobacter zhangbolii</name>
    <dbReference type="NCBI Taxonomy" id="2886936"/>
    <lineage>
        <taxon>Bacteria</taxon>
        <taxon>Bacillati</taxon>
        <taxon>Actinomycetota</taxon>
        <taxon>Actinomycetes</taxon>
        <taxon>Micrococcales</taxon>
        <taxon>Micrococcaceae</taxon>
        <taxon>Arthrobacter</taxon>
    </lineage>
</organism>
<feature type="transmembrane region" description="Helical" evidence="1">
    <location>
        <begin position="20"/>
        <end position="42"/>
    </location>
</feature>
<evidence type="ECO:0000313" key="5">
    <source>
        <dbReference type="Proteomes" id="UP001155145"/>
    </source>
</evidence>
<evidence type="ECO:0000313" key="3">
    <source>
        <dbReference type="EMBL" id="UON91246.1"/>
    </source>
</evidence>
<feature type="transmembrane region" description="Helical" evidence="1">
    <location>
        <begin position="320"/>
        <end position="341"/>
    </location>
</feature>
<dbReference type="RefSeq" id="WP_227929441.1">
    <property type="nucleotide sequence ID" value="NZ_CP094984.1"/>
</dbReference>
<keyword evidence="4" id="KW-1185">Reference proteome</keyword>
<keyword evidence="1" id="KW-1133">Transmembrane helix</keyword>
<feature type="transmembrane region" description="Helical" evidence="1">
    <location>
        <begin position="48"/>
        <end position="68"/>
    </location>
</feature>
<dbReference type="Pfam" id="PF20176">
    <property type="entry name" value="DUF6541"/>
    <property type="match status" value="1"/>
</dbReference>
<feature type="transmembrane region" description="Helical" evidence="1">
    <location>
        <begin position="206"/>
        <end position="231"/>
    </location>
</feature>
<gene>
    <name evidence="2" type="ORF">LJ755_13560</name>
    <name evidence="3" type="ORF">MUK71_11590</name>
</gene>
<sequence length="644" mass="69702">MVVIPGLLVALALRFRGFSAVALAPAFSAAIVGVFGILGGIIGLDWSVWVYAGGTVLTCVAAWIATSIRTRGITRPQPEDRSRSAWRTLAVPLAAVLVAAAMVSRRIMQLIGQPEHFAQNFDNVFHLNAIRHVLETGNASSLTLGELQGEGAVGVYPAVWHSFAALTVQLTGASVPLAENSINIVSASVVWTLACVFFARSVFGNNALITLTAGILSASQIAFPFSLLVWGPLFPNTLATSMLPLLLGIVVRLFRGTDLDQDQHLQRSWWMAFLLALAGASTAHMSVVNALLVFSLPLIVTGWWHAFRRRLNHRAGGSKLAAFGALTVVGAIAVMLVWLRLRPAFYDSWGPYTTTGGAIGEALTNSPMGTPTNWFVTVLAISGVVYLFQIRTHRWLIVSYALAVWFYVVDASQDRGFLRNFLTGNWYQDTNRLAAFLPVFATILGAVGAWAIIQWIRTALPEPTAERMEERWAAVRPIRVLSLTVLTVAMALLGYFGPVKEYIKFTMPVYAFNDSSPMITPAERELVENIADYVPEGAVIADNPANGSSAAYAFGGREVLTPHMFASNDPERILISEELPDFSPEVCAAIVDENVEYVLDFGTQALSDTGSQYAGVMDLAGKPGFELVKSTGPEANLYKITGCD</sequence>
<feature type="transmembrane region" description="Helical" evidence="1">
    <location>
        <begin position="477"/>
        <end position="497"/>
    </location>
</feature>
<accession>A0A9X1M9X5</accession>
<dbReference type="EMBL" id="CP094984">
    <property type="protein sequence ID" value="UON91246.1"/>
    <property type="molecule type" value="Genomic_DNA"/>
</dbReference>
<name>A0A9X1M9X5_9MICC</name>
<dbReference type="Proteomes" id="UP000829758">
    <property type="component" value="Chromosome"/>
</dbReference>
<feature type="transmembrane region" description="Helical" evidence="1">
    <location>
        <begin position="181"/>
        <end position="199"/>
    </location>
</feature>
<protein>
    <submittedName>
        <fullName evidence="2">Uncharacterized protein</fullName>
    </submittedName>
</protein>